<evidence type="ECO:0000256" key="7">
    <source>
        <dbReference type="ARBA" id="ARBA00022679"/>
    </source>
</evidence>
<feature type="binding site" evidence="10">
    <location>
        <position position="93"/>
    </location>
    <ligand>
        <name>S-adenosyl-L-methionine</name>
        <dbReference type="ChEBI" id="CHEBI:59789"/>
    </ligand>
</feature>
<evidence type="ECO:0000256" key="1">
    <source>
        <dbReference type="ARBA" id="ARBA00000724"/>
    </source>
</evidence>
<evidence type="ECO:0000256" key="10">
    <source>
        <dbReference type="PIRSR" id="PIRSR016305-1"/>
    </source>
</evidence>
<dbReference type="PANTHER" id="PTHR13600">
    <property type="entry name" value="LEUCINE CARBOXYL METHYLTRANSFERASE"/>
    <property type="match status" value="1"/>
</dbReference>
<dbReference type="InterPro" id="IPR029063">
    <property type="entry name" value="SAM-dependent_MTases_sf"/>
</dbReference>
<keyword evidence="7 9" id="KW-0808">Transferase</keyword>
<dbReference type="EMBL" id="CP009811">
    <property type="protein sequence ID" value="ATZ52166.1"/>
    <property type="molecule type" value="Genomic_DNA"/>
</dbReference>
<evidence type="ECO:0000256" key="2">
    <source>
        <dbReference type="ARBA" id="ARBA00003455"/>
    </source>
</evidence>
<comment type="function">
    <text evidence="2 9">Methylates the carboxyl group of the C-terminal leucine residue of protein phosphatase 2A catalytic subunits to form alpha-leucine ester residues.</text>
</comment>
<comment type="catalytic activity">
    <reaction evidence="1 9">
        <text>[phosphatase 2A protein]-C-terminal L-leucine + S-adenosyl-L-methionine = [phosphatase 2A protein]-C-terminal L-leucine methyl ester + S-adenosyl-L-homocysteine</text>
        <dbReference type="Rhea" id="RHEA:48544"/>
        <dbReference type="Rhea" id="RHEA-COMP:12134"/>
        <dbReference type="Rhea" id="RHEA-COMP:12135"/>
        <dbReference type="ChEBI" id="CHEBI:57856"/>
        <dbReference type="ChEBI" id="CHEBI:59789"/>
        <dbReference type="ChEBI" id="CHEBI:90516"/>
        <dbReference type="ChEBI" id="CHEBI:90517"/>
        <dbReference type="EC" id="2.1.1.233"/>
    </reaction>
</comment>
<dbReference type="FunFam" id="3.40.50.150:FF:000369">
    <property type="entry name" value="Leucine carboxyl methyltransferase 1"/>
    <property type="match status" value="1"/>
</dbReference>
<keyword evidence="8 9" id="KW-0949">S-adenosyl-L-methionine</keyword>
<sequence>MSAQQIPNLFSLRGGSRSRGRGRGQGLRDPLNPHSEVSSNRRDNAIQGTDTDAAVSRLSAVNLGYLEDQFAHYFVKGSGTRRLPIINRGTYSRTTALDLLIESFLSQPDNSTLQQKQIISLGAGTDTRYFRLRAKNLHNNVIYHEFDFPSVCVAKNRLVQQNHSSLIGNEKFFEVGHKDGELAELTAASGPQENTEWGFSRTIETRSEVGYVCHPLDLRKLPGTIGLDSFHGIKSDIATLIISECCLCYLEVTAAQSIIRWFTDKIPRIGIVLYEPVGVHDAFGQMMVENLASRGITMPTIQKYKTLKDQKDRLEGLGFGNAKGGINAVSIEDFWEHWVAGRERERVDRLEGLDEVEEWLLLARHYSVVWGWTDDLGFEGLKALNP</sequence>
<dbReference type="OMA" id="IIYEPIR"/>
<feature type="binding site" evidence="10">
    <location>
        <position position="244"/>
    </location>
    <ligand>
        <name>S-adenosyl-L-methionine</name>
        <dbReference type="ChEBI" id="CHEBI:59789"/>
    </ligand>
</feature>
<evidence type="ECO:0000256" key="9">
    <source>
        <dbReference type="PIRNR" id="PIRNR016305"/>
    </source>
</evidence>
<dbReference type="VEuPathDB" id="FungiDB:Bcin07g06610"/>
<reference evidence="12 13" key="3">
    <citation type="journal article" date="2017" name="Mol. Plant Pathol.">
        <title>A gapless genome sequence of the fungus Botrytis cinerea.</title>
        <authorList>
            <person name="Van Kan J.A."/>
            <person name="Stassen J.H."/>
            <person name="Mosbach A."/>
            <person name="Van Der Lee T.A."/>
            <person name="Faino L."/>
            <person name="Farmer A.D."/>
            <person name="Papasotiriou D.G."/>
            <person name="Zhou S."/>
            <person name="Seidl M.F."/>
            <person name="Cottam E."/>
            <person name="Edel D."/>
            <person name="Hahn M."/>
            <person name="Schwartz D.C."/>
            <person name="Dietrich R.A."/>
            <person name="Widdison S."/>
            <person name="Scalliet G."/>
        </authorList>
    </citation>
    <scope>NUCLEOTIDE SEQUENCE [LARGE SCALE GENOMIC DNA]</scope>
    <source>
        <strain evidence="12 13">B05.10</strain>
    </source>
</reference>
<dbReference type="OrthoDB" id="203237at2759"/>
<evidence type="ECO:0000256" key="4">
    <source>
        <dbReference type="ARBA" id="ARBA00012834"/>
    </source>
</evidence>
<proteinExistence type="inferred from homology"/>
<dbReference type="KEGG" id="bfu:BCIN_07g06610"/>
<feature type="region of interest" description="Disordered" evidence="11">
    <location>
        <begin position="1"/>
        <end position="47"/>
    </location>
</feature>
<dbReference type="PIRSF" id="PIRSF016305">
    <property type="entry name" value="LCM_mtfrase"/>
    <property type="match status" value="1"/>
</dbReference>
<comment type="similarity">
    <text evidence="3 9">Belongs to the methyltransferase superfamily. LCMT family.</text>
</comment>
<dbReference type="AlphaFoldDB" id="A0A384JNK7"/>
<keyword evidence="6 9" id="KW-0489">Methyltransferase</keyword>
<feature type="binding site" evidence="10">
    <location>
        <position position="122"/>
    </location>
    <ligand>
        <name>S-adenosyl-L-methionine</name>
        <dbReference type="ChEBI" id="CHEBI:59789"/>
    </ligand>
</feature>
<feature type="binding site" evidence="10">
    <location>
        <begin position="217"/>
        <end position="218"/>
    </location>
    <ligand>
        <name>S-adenosyl-L-methionine</name>
        <dbReference type="ChEBI" id="CHEBI:59789"/>
    </ligand>
</feature>
<dbReference type="SUPFAM" id="SSF53335">
    <property type="entry name" value="S-adenosyl-L-methionine-dependent methyltransferases"/>
    <property type="match status" value="1"/>
</dbReference>
<accession>A0A384JNK7</accession>
<dbReference type="Gene3D" id="3.40.50.150">
    <property type="entry name" value="Vaccinia Virus protein VP39"/>
    <property type="match status" value="1"/>
</dbReference>
<evidence type="ECO:0000256" key="5">
    <source>
        <dbReference type="ARBA" id="ARBA00017497"/>
    </source>
</evidence>
<evidence type="ECO:0000313" key="12">
    <source>
        <dbReference type="EMBL" id="ATZ52166.1"/>
    </source>
</evidence>
<reference evidence="12 13" key="1">
    <citation type="journal article" date="2011" name="PLoS Genet.">
        <title>Genomic analysis of the necrotrophic fungal pathogens Sclerotinia sclerotiorum and Botrytis cinerea.</title>
        <authorList>
            <person name="Amselem J."/>
            <person name="Cuomo C.A."/>
            <person name="van Kan J.A."/>
            <person name="Viaud M."/>
            <person name="Benito E.P."/>
            <person name="Couloux A."/>
            <person name="Coutinho P.M."/>
            <person name="de Vries R.P."/>
            <person name="Dyer P.S."/>
            <person name="Fillinger S."/>
            <person name="Fournier E."/>
            <person name="Gout L."/>
            <person name="Hahn M."/>
            <person name="Kohn L."/>
            <person name="Lapalu N."/>
            <person name="Plummer K.M."/>
            <person name="Pradier J.M."/>
            <person name="Quevillon E."/>
            <person name="Sharon A."/>
            <person name="Simon A."/>
            <person name="ten Have A."/>
            <person name="Tudzynski B."/>
            <person name="Tudzynski P."/>
            <person name="Wincker P."/>
            <person name="Andrew M."/>
            <person name="Anthouard V."/>
            <person name="Beever R.E."/>
            <person name="Beffa R."/>
            <person name="Benoit I."/>
            <person name="Bouzid O."/>
            <person name="Brault B."/>
            <person name="Chen Z."/>
            <person name="Choquer M."/>
            <person name="Collemare J."/>
            <person name="Cotton P."/>
            <person name="Danchin E.G."/>
            <person name="Da Silva C."/>
            <person name="Gautier A."/>
            <person name="Giraud C."/>
            <person name="Giraud T."/>
            <person name="Gonzalez C."/>
            <person name="Grossetete S."/>
            <person name="Guldener U."/>
            <person name="Henrissat B."/>
            <person name="Howlett B.J."/>
            <person name="Kodira C."/>
            <person name="Kretschmer M."/>
            <person name="Lappartient A."/>
            <person name="Leroch M."/>
            <person name="Levis C."/>
            <person name="Mauceli E."/>
            <person name="Neuveglise C."/>
            <person name="Oeser B."/>
            <person name="Pearson M."/>
            <person name="Poulain J."/>
            <person name="Poussereau N."/>
            <person name="Quesneville H."/>
            <person name="Rascle C."/>
            <person name="Schumacher J."/>
            <person name="Segurens B."/>
            <person name="Sexton A."/>
            <person name="Silva E."/>
            <person name="Sirven C."/>
            <person name="Soanes D.M."/>
            <person name="Talbot N.J."/>
            <person name="Templeton M."/>
            <person name="Yandava C."/>
            <person name="Yarden O."/>
            <person name="Zeng Q."/>
            <person name="Rollins J.A."/>
            <person name="Lebrun M.H."/>
            <person name="Dickman M."/>
        </authorList>
    </citation>
    <scope>NUCLEOTIDE SEQUENCE [LARGE SCALE GENOMIC DNA]</scope>
    <source>
        <strain evidence="12 13">B05.10</strain>
    </source>
</reference>
<dbReference type="Proteomes" id="UP000001798">
    <property type="component" value="Chromosome 7"/>
</dbReference>
<organism evidence="12 13">
    <name type="scientific">Botryotinia fuckeliana (strain B05.10)</name>
    <name type="common">Noble rot fungus</name>
    <name type="synonym">Botrytis cinerea</name>
    <dbReference type="NCBI Taxonomy" id="332648"/>
    <lineage>
        <taxon>Eukaryota</taxon>
        <taxon>Fungi</taxon>
        <taxon>Dikarya</taxon>
        <taxon>Ascomycota</taxon>
        <taxon>Pezizomycotina</taxon>
        <taxon>Leotiomycetes</taxon>
        <taxon>Helotiales</taxon>
        <taxon>Sclerotiniaceae</taxon>
        <taxon>Botrytis</taxon>
    </lineage>
</organism>
<evidence type="ECO:0000256" key="6">
    <source>
        <dbReference type="ARBA" id="ARBA00022603"/>
    </source>
</evidence>
<evidence type="ECO:0000313" key="13">
    <source>
        <dbReference type="Proteomes" id="UP000001798"/>
    </source>
</evidence>
<dbReference type="GeneID" id="5426167"/>
<name>A0A384JNK7_BOTFB</name>
<evidence type="ECO:0000256" key="11">
    <source>
        <dbReference type="SAM" id="MobiDB-lite"/>
    </source>
</evidence>
<dbReference type="EC" id="2.1.1.233" evidence="4 9"/>
<dbReference type="GO" id="GO:0018423">
    <property type="term" value="F:protein C-terminal leucine carboxyl O-methyltransferase activity"/>
    <property type="evidence" value="ECO:0007669"/>
    <property type="project" value="UniProtKB-EC"/>
</dbReference>
<dbReference type="PANTHER" id="PTHR13600:SF21">
    <property type="entry name" value="LEUCINE CARBOXYL METHYLTRANSFERASE 1"/>
    <property type="match status" value="1"/>
</dbReference>
<dbReference type="RefSeq" id="XP_001545705.1">
    <property type="nucleotide sequence ID" value="XM_001545655.2"/>
</dbReference>
<protein>
    <recommendedName>
        <fullName evidence="5 9">Leucine carboxyl methyltransferase 1</fullName>
        <ecNumber evidence="4 9">2.1.1.233</ecNumber>
    </recommendedName>
</protein>
<evidence type="ECO:0000256" key="3">
    <source>
        <dbReference type="ARBA" id="ARBA00010703"/>
    </source>
</evidence>
<keyword evidence="13" id="KW-1185">Reference proteome</keyword>
<dbReference type="InterPro" id="IPR016651">
    <property type="entry name" value="LCMT1"/>
</dbReference>
<dbReference type="Pfam" id="PF04072">
    <property type="entry name" value="LCM"/>
    <property type="match status" value="1"/>
</dbReference>
<gene>
    <name evidence="12" type="primary">Bcppm1</name>
    <name evidence="12" type="ORF">BCIN_07g06610</name>
</gene>
<reference evidence="12 13" key="2">
    <citation type="journal article" date="2012" name="Eukaryot. Cell">
        <title>Genome update of Botrytis cinerea strains B05.10 and T4.</title>
        <authorList>
            <person name="Staats M."/>
            <person name="van Kan J.A."/>
        </authorList>
    </citation>
    <scope>NUCLEOTIDE SEQUENCE [LARGE SCALE GENOMIC DNA]</scope>
    <source>
        <strain evidence="12 13">B05.10</strain>
    </source>
</reference>
<dbReference type="GO" id="GO:0032259">
    <property type="term" value="P:methylation"/>
    <property type="evidence" value="ECO:0007669"/>
    <property type="project" value="UniProtKB-KW"/>
</dbReference>
<evidence type="ECO:0000256" key="8">
    <source>
        <dbReference type="ARBA" id="ARBA00022691"/>
    </source>
</evidence>
<dbReference type="InterPro" id="IPR007213">
    <property type="entry name" value="Ppm1/Ppm2/Tcmp"/>
</dbReference>